<dbReference type="CDD" id="cd00293">
    <property type="entry name" value="USP-like"/>
    <property type="match status" value="1"/>
</dbReference>
<feature type="region of interest" description="Disordered" evidence="1">
    <location>
        <begin position="186"/>
        <end position="205"/>
    </location>
</feature>
<dbReference type="InterPro" id="IPR011009">
    <property type="entry name" value="Kinase-like_dom_sf"/>
</dbReference>
<evidence type="ECO:0000313" key="3">
    <source>
        <dbReference type="Proteomes" id="UP000823674"/>
    </source>
</evidence>
<dbReference type="Proteomes" id="UP000823674">
    <property type="component" value="Chromosome A07"/>
</dbReference>
<protein>
    <recommendedName>
        <fullName evidence="4">UspA domain-containing protein</fullName>
    </recommendedName>
</protein>
<dbReference type="PANTHER" id="PTHR47987">
    <property type="entry name" value="OS08G0249100 PROTEIN"/>
    <property type="match status" value="1"/>
</dbReference>
<evidence type="ECO:0000313" key="2">
    <source>
        <dbReference type="EMBL" id="KAG5377829.1"/>
    </source>
</evidence>
<keyword evidence="3" id="KW-1185">Reference proteome</keyword>
<dbReference type="Gene3D" id="3.40.50.620">
    <property type="entry name" value="HUPs"/>
    <property type="match status" value="1"/>
</dbReference>
<dbReference type="EMBL" id="JADBGQ010000009">
    <property type="protein sequence ID" value="KAG5377829.1"/>
    <property type="molecule type" value="Genomic_DNA"/>
</dbReference>
<proteinExistence type="predicted"/>
<evidence type="ECO:0008006" key="4">
    <source>
        <dbReference type="Google" id="ProtNLM"/>
    </source>
</evidence>
<dbReference type="InterPro" id="IPR014729">
    <property type="entry name" value="Rossmann-like_a/b/a_fold"/>
</dbReference>
<reference evidence="2 3" key="1">
    <citation type="submission" date="2021-03" db="EMBL/GenBank/DDBJ databases">
        <authorList>
            <person name="King G.J."/>
            <person name="Bancroft I."/>
            <person name="Baten A."/>
            <person name="Bloomfield J."/>
            <person name="Borpatragohain P."/>
            <person name="He Z."/>
            <person name="Irish N."/>
            <person name="Irwin J."/>
            <person name="Liu K."/>
            <person name="Mauleon R.P."/>
            <person name="Moore J."/>
            <person name="Morris R."/>
            <person name="Ostergaard L."/>
            <person name="Wang B."/>
            <person name="Wells R."/>
        </authorList>
    </citation>
    <scope>NUCLEOTIDE SEQUENCE [LARGE SCALE GENOMIC DNA]</scope>
    <source>
        <strain evidence="2">R-o-18</strain>
        <tissue evidence="2">Leaf</tissue>
    </source>
</reference>
<accession>A0ABQ7KTQ8</accession>
<organism evidence="2 3">
    <name type="scientific">Brassica rapa subsp. trilocularis</name>
    <dbReference type="NCBI Taxonomy" id="1813537"/>
    <lineage>
        <taxon>Eukaryota</taxon>
        <taxon>Viridiplantae</taxon>
        <taxon>Streptophyta</taxon>
        <taxon>Embryophyta</taxon>
        <taxon>Tracheophyta</taxon>
        <taxon>Spermatophyta</taxon>
        <taxon>Magnoliopsida</taxon>
        <taxon>eudicotyledons</taxon>
        <taxon>Gunneridae</taxon>
        <taxon>Pentapetalae</taxon>
        <taxon>rosids</taxon>
        <taxon>malvids</taxon>
        <taxon>Brassicales</taxon>
        <taxon>Brassicaceae</taxon>
        <taxon>Brassiceae</taxon>
        <taxon>Brassica</taxon>
    </lineage>
</organism>
<evidence type="ECO:0000256" key="1">
    <source>
        <dbReference type="SAM" id="MobiDB-lite"/>
    </source>
</evidence>
<dbReference type="SUPFAM" id="SSF56112">
    <property type="entry name" value="Protein kinase-like (PK-like)"/>
    <property type="match status" value="1"/>
</dbReference>
<dbReference type="Gene3D" id="3.30.200.20">
    <property type="entry name" value="Phosphorylase Kinase, domain 1"/>
    <property type="match status" value="1"/>
</dbReference>
<feature type="compositionally biased region" description="Basic and acidic residues" evidence="1">
    <location>
        <begin position="186"/>
        <end position="203"/>
    </location>
</feature>
<name>A0ABQ7KTQ8_BRACM</name>
<comment type="caution">
    <text evidence="2">The sequence shown here is derived from an EMBL/GenBank/DDBJ whole genome shotgun (WGS) entry which is preliminary data.</text>
</comment>
<gene>
    <name evidence="2" type="primary">A07p005700.1_BraROA</name>
    <name evidence="2" type="ORF">IGI04_025671</name>
</gene>
<dbReference type="InterPro" id="IPR046958">
    <property type="entry name" value="RBK1/2/STUNTED"/>
</dbReference>
<sequence length="483" mass="54124">MAVEKNNKVDNVKQRIIVLVGIKIDESGKEILKWALEAVARKHGECVVVVIHVCSTFHSALKSKSALDRYLELYTEFCSTKKIELKGDVLKGNSVQGVLVKEANRYNAMSIIVGVKHQRKLSLKVAKGCSKELPPTTDVLAIHRGDIIFRRSNHSQPPLAQNISSRPSSELFDGLSDKELKLKSGESMVKNRELQRTSQEKRRVSGRSLSLPSVEVVDQKPGWPLLRTTTLAPPVVQHQTRKISVVNWVMSLPERFPYHPNHTSQPSFCDSQLKDILKEINRWFSYDVLKTATSGFSSENIIGKGGCNEVYKGVLEDGKAVAVKILKSSGKEAVKDFVQERKQKPSLRNSKKRLLGLQAKPVIEKGAAKELLDPNISWTFDEAQFQKMVLAAKHCLTRAATHRPNIREILKLLKGEDEVEKWVKKVGEDDDCFDDEVYPNSNKELHLSLAMLDIEDNDSISVGSLERSNNSLFSSSPSQELQP</sequence>
<dbReference type="PANTHER" id="PTHR47987:SF11">
    <property type="entry name" value="RECEPTOR-LIKE CYTOSOLIC SERINE_THREONINE-PROTEIN KINASE RBK1 ISOFORM X1"/>
    <property type="match status" value="1"/>
</dbReference>